<evidence type="ECO:0000313" key="1">
    <source>
        <dbReference type="EMBL" id="MCV2883257.1"/>
    </source>
</evidence>
<proteinExistence type="predicted"/>
<protein>
    <submittedName>
        <fullName evidence="1">Uncharacterized protein</fullName>
    </submittedName>
</protein>
<dbReference type="EMBL" id="JAOWKX010000001">
    <property type="protein sequence ID" value="MCV2883257.1"/>
    <property type="molecule type" value="Genomic_DNA"/>
</dbReference>
<accession>A0ABT3A3K2</accession>
<dbReference type="Proteomes" id="UP001652504">
    <property type="component" value="Unassembled WGS sequence"/>
</dbReference>
<organism evidence="1 2">
    <name type="scientific">Fluctibacter corallii</name>
    <dbReference type="NCBI Taxonomy" id="2984329"/>
    <lineage>
        <taxon>Bacteria</taxon>
        <taxon>Pseudomonadati</taxon>
        <taxon>Pseudomonadota</taxon>
        <taxon>Gammaproteobacteria</taxon>
        <taxon>Alteromonadales</taxon>
        <taxon>Alteromonadaceae</taxon>
        <taxon>Fluctibacter</taxon>
    </lineage>
</organism>
<reference evidence="1 2" key="1">
    <citation type="submission" date="2022-10" db="EMBL/GenBank/DDBJ databases">
        <title>Aestuariibacter sp. AA17 isolated from Montipora capitata coral fragment.</title>
        <authorList>
            <person name="Emsley S.A."/>
            <person name="Pfannmuller K.M."/>
            <person name="Loughran R.M."/>
            <person name="Shlafstein M."/>
            <person name="Papke E."/>
            <person name="Saw J.H."/>
            <person name="Ushijima B."/>
            <person name="Videau P."/>
        </authorList>
    </citation>
    <scope>NUCLEOTIDE SEQUENCE [LARGE SCALE GENOMIC DNA]</scope>
    <source>
        <strain evidence="1 2">AA17</strain>
    </source>
</reference>
<comment type="caution">
    <text evidence="1">The sequence shown here is derived from an EMBL/GenBank/DDBJ whole genome shotgun (WGS) entry which is preliminary data.</text>
</comment>
<evidence type="ECO:0000313" key="2">
    <source>
        <dbReference type="Proteomes" id="UP001652504"/>
    </source>
</evidence>
<keyword evidence="2" id="KW-1185">Reference proteome</keyword>
<sequence length="58" mass="6414">MSNWTISGREILSAGWTVNKENGNGTHLWKSDSLRMSEIRGKGAYTDVNRDGVIAMDS</sequence>
<name>A0ABT3A3K2_9ALTE</name>
<gene>
    <name evidence="1" type="ORF">OE749_00930</name>
</gene>
<dbReference type="RefSeq" id="WP_263710456.1">
    <property type="nucleotide sequence ID" value="NZ_JAOWKX010000001.1"/>
</dbReference>